<evidence type="ECO:0000313" key="1">
    <source>
        <dbReference type="EMBL" id="KAJ8526432.1"/>
    </source>
</evidence>
<protein>
    <submittedName>
        <fullName evidence="1">Uncharacterized protein</fullName>
    </submittedName>
</protein>
<gene>
    <name evidence="1" type="ORF">K7X08_028909</name>
</gene>
<dbReference type="Proteomes" id="UP001152561">
    <property type="component" value="Unassembled WGS sequence"/>
</dbReference>
<sequence>MFSFCWHFSTWRPIVEISLGGPFDRIWSCGSASPEVGNIVGRKFAESLAPLEVMREDYEGSSIFSDY</sequence>
<proteinExistence type="predicted"/>
<dbReference type="AlphaFoldDB" id="A0A9Q1L447"/>
<dbReference type="EMBL" id="JAJAGQ010000024">
    <property type="protein sequence ID" value="KAJ8526432.1"/>
    <property type="molecule type" value="Genomic_DNA"/>
</dbReference>
<organism evidence="1 2">
    <name type="scientific">Anisodus acutangulus</name>
    <dbReference type="NCBI Taxonomy" id="402998"/>
    <lineage>
        <taxon>Eukaryota</taxon>
        <taxon>Viridiplantae</taxon>
        <taxon>Streptophyta</taxon>
        <taxon>Embryophyta</taxon>
        <taxon>Tracheophyta</taxon>
        <taxon>Spermatophyta</taxon>
        <taxon>Magnoliopsida</taxon>
        <taxon>eudicotyledons</taxon>
        <taxon>Gunneridae</taxon>
        <taxon>Pentapetalae</taxon>
        <taxon>asterids</taxon>
        <taxon>lamiids</taxon>
        <taxon>Solanales</taxon>
        <taxon>Solanaceae</taxon>
        <taxon>Solanoideae</taxon>
        <taxon>Hyoscyameae</taxon>
        <taxon>Anisodus</taxon>
    </lineage>
</organism>
<name>A0A9Q1L447_9SOLA</name>
<accession>A0A9Q1L447</accession>
<evidence type="ECO:0000313" key="2">
    <source>
        <dbReference type="Proteomes" id="UP001152561"/>
    </source>
</evidence>
<comment type="caution">
    <text evidence="1">The sequence shown here is derived from an EMBL/GenBank/DDBJ whole genome shotgun (WGS) entry which is preliminary data.</text>
</comment>
<reference evidence="2" key="1">
    <citation type="journal article" date="2023" name="Proc. Natl. Acad. Sci. U.S.A.">
        <title>Genomic and structural basis for evolution of tropane alkaloid biosynthesis.</title>
        <authorList>
            <person name="Wanga Y.-J."/>
            <person name="Taina T."/>
            <person name="Yua J.-Y."/>
            <person name="Lia J."/>
            <person name="Xua B."/>
            <person name="Chenc J."/>
            <person name="D'Auriad J.C."/>
            <person name="Huanga J.-P."/>
            <person name="Huanga S.-X."/>
        </authorList>
    </citation>
    <scope>NUCLEOTIDE SEQUENCE [LARGE SCALE GENOMIC DNA]</scope>
    <source>
        <strain evidence="2">cv. KIB-2019</strain>
    </source>
</reference>
<keyword evidence="2" id="KW-1185">Reference proteome</keyword>